<keyword evidence="5 8" id="KW-0472">Membrane</keyword>
<evidence type="ECO:0000313" key="9">
    <source>
        <dbReference type="EMBL" id="VAX31116.1"/>
    </source>
</evidence>
<evidence type="ECO:0000256" key="1">
    <source>
        <dbReference type="ARBA" id="ARBA00022475"/>
    </source>
</evidence>
<evidence type="ECO:0000256" key="2">
    <source>
        <dbReference type="ARBA" id="ARBA00022618"/>
    </source>
</evidence>
<keyword evidence="7" id="KW-0175">Coiled coil</keyword>
<evidence type="ECO:0008006" key="10">
    <source>
        <dbReference type="Google" id="ProtNLM"/>
    </source>
</evidence>
<evidence type="ECO:0000256" key="4">
    <source>
        <dbReference type="ARBA" id="ARBA00022989"/>
    </source>
</evidence>
<dbReference type="EMBL" id="UOGH01000197">
    <property type="protein sequence ID" value="VAX31116.1"/>
    <property type="molecule type" value="Genomic_DNA"/>
</dbReference>
<accession>A0A3B1CKR2</accession>
<evidence type="ECO:0000256" key="3">
    <source>
        <dbReference type="ARBA" id="ARBA00022692"/>
    </source>
</evidence>
<protein>
    <recommendedName>
        <fullName evidence="10">Cell division protein DivIC (FtsB), stabilizes FtsL against RasP cleavage</fullName>
    </recommendedName>
</protein>
<evidence type="ECO:0000256" key="7">
    <source>
        <dbReference type="SAM" id="Coils"/>
    </source>
</evidence>
<keyword evidence="3 8" id="KW-0812">Transmembrane</keyword>
<keyword evidence="6" id="KW-0131">Cell cycle</keyword>
<dbReference type="GO" id="GO:0030428">
    <property type="term" value="C:cell septum"/>
    <property type="evidence" value="ECO:0007669"/>
    <property type="project" value="TreeGrafter"/>
</dbReference>
<keyword evidence="1" id="KW-1003">Cell membrane</keyword>
<dbReference type="InterPro" id="IPR023081">
    <property type="entry name" value="Cell_div_FtsB"/>
</dbReference>
<sequence>MYPQNLLRKQVVNERKKQSLVCFTVLLTFIFYLVWVLLFDENGVVRFFELKARRTEVISEVAELQKENVKLNEEITLLKENPFYIEKHAREDMNLSRPDEYIFIFDK</sequence>
<reference evidence="9" key="1">
    <citation type="submission" date="2018-06" db="EMBL/GenBank/DDBJ databases">
        <authorList>
            <person name="Zhirakovskaya E."/>
        </authorList>
    </citation>
    <scope>NUCLEOTIDE SEQUENCE</scope>
</reference>
<gene>
    <name evidence="9" type="ORF">MNBD_NITROSPIRAE02-487</name>
</gene>
<keyword evidence="4 8" id="KW-1133">Transmembrane helix</keyword>
<dbReference type="AlphaFoldDB" id="A0A3B1CKR2"/>
<keyword evidence="2" id="KW-0132">Cell division</keyword>
<dbReference type="PANTHER" id="PTHR37485">
    <property type="entry name" value="CELL DIVISION PROTEIN FTSB"/>
    <property type="match status" value="1"/>
</dbReference>
<feature type="coiled-coil region" evidence="7">
    <location>
        <begin position="54"/>
        <end position="81"/>
    </location>
</feature>
<evidence type="ECO:0000256" key="5">
    <source>
        <dbReference type="ARBA" id="ARBA00023136"/>
    </source>
</evidence>
<dbReference type="GO" id="GO:0043093">
    <property type="term" value="P:FtsZ-dependent cytokinesis"/>
    <property type="evidence" value="ECO:0007669"/>
    <property type="project" value="TreeGrafter"/>
</dbReference>
<name>A0A3B1CKR2_9ZZZZ</name>
<feature type="transmembrane region" description="Helical" evidence="8">
    <location>
        <begin position="20"/>
        <end position="39"/>
    </location>
</feature>
<dbReference type="InterPro" id="IPR007060">
    <property type="entry name" value="FtsL/DivIC"/>
</dbReference>
<evidence type="ECO:0000256" key="6">
    <source>
        <dbReference type="ARBA" id="ARBA00023306"/>
    </source>
</evidence>
<dbReference type="Pfam" id="PF04977">
    <property type="entry name" value="DivIC"/>
    <property type="match status" value="1"/>
</dbReference>
<organism evidence="9">
    <name type="scientific">hydrothermal vent metagenome</name>
    <dbReference type="NCBI Taxonomy" id="652676"/>
    <lineage>
        <taxon>unclassified sequences</taxon>
        <taxon>metagenomes</taxon>
        <taxon>ecological metagenomes</taxon>
    </lineage>
</organism>
<dbReference type="PANTHER" id="PTHR37485:SF1">
    <property type="entry name" value="CELL DIVISION PROTEIN FTSB"/>
    <property type="match status" value="1"/>
</dbReference>
<proteinExistence type="predicted"/>
<evidence type="ECO:0000256" key="8">
    <source>
        <dbReference type="SAM" id="Phobius"/>
    </source>
</evidence>